<protein>
    <submittedName>
        <fullName evidence="1">Uncharacterized protein</fullName>
    </submittedName>
</protein>
<gene>
    <name evidence="1" type="ORF">Ato02nite_006520</name>
</gene>
<reference evidence="1 2" key="1">
    <citation type="submission" date="2021-03" db="EMBL/GenBank/DDBJ databases">
        <title>Whole genome shotgun sequence of Actinoplanes toevensis NBRC 105298.</title>
        <authorList>
            <person name="Komaki H."/>
            <person name="Tamura T."/>
        </authorList>
    </citation>
    <scope>NUCLEOTIDE SEQUENCE [LARGE SCALE GENOMIC DNA]</scope>
    <source>
        <strain evidence="1 2">NBRC 105298</strain>
    </source>
</reference>
<dbReference type="Proteomes" id="UP000677082">
    <property type="component" value="Unassembled WGS sequence"/>
</dbReference>
<dbReference type="AlphaFoldDB" id="A0A919T6X2"/>
<evidence type="ECO:0000313" key="1">
    <source>
        <dbReference type="EMBL" id="GIM88859.1"/>
    </source>
</evidence>
<dbReference type="EMBL" id="BOQN01000009">
    <property type="protein sequence ID" value="GIM88859.1"/>
    <property type="molecule type" value="Genomic_DNA"/>
</dbReference>
<name>A0A919T6X2_9ACTN</name>
<accession>A0A919T6X2</accession>
<proteinExistence type="predicted"/>
<evidence type="ECO:0000313" key="2">
    <source>
        <dbReference type="Proteomes" id="UP000677082"/>
    </source>
</evidence>
<sequence>MTATLTPAEQQEAERLLAGLHDRGYIDYEQHKTLTAGARVRHRGQQYPEAYRDGTGNIVAVTARNERDVELVVAYDKPRFEGMSRLTVLADYHVEVIG</sequence>
<keyword evidence="2" id="KW-1185">Reference proteome</keyword>
<organism evidence="1 2">
    <name type="scientific">Paractinoplanes toevensis</name>
    <dbReference type="NCBI Taxonomy" id="571911"/>
    <lineage>
        <taxon>Bacteria</taxon>
        <taxon>Bacillati</taxon>
        <taxon>Actinomycetota</taxon>
        <taxon>Actinomycetes</taxon>
        <taxon>Micromonosporales</taxon>
        <taxon>Micromonosporaceae</taxon>
        <taxon>Paractinoplanes</taxon>
    </lineage>
</organism>
<comment type="caution">
    <text evidence="1">The sequence shown here is derived from an EMBL/GenBank/DDBJ whole genome shotgun (WGS) entry which is preliminary data.</text>
</comment>
<dbReference type="RefSeq" id="WP_213004841.1">
    <property type="nucleotide sequence ID" value="NZ_BOQN01000009.1"/>
</dbReference>